<protein>
    <submittedName>
        <fullName evidence="2">Uncharacterized protein</fullName>
    </submittedName>
</protein>
<sequence>MGDVAKLPRCRLSMRAEGSDLLSLSVKLASRYALGTTCREENVQGELETGLAVLALGRIVFCCQAPTSGAASGSLAAITGPVGRSGAELPRVENLTPKVMGPPRTAEPGTKFRNQWVPQNA</sequence>
<evidence type="ECO:0000313" key="3">
    <source>
        <dbReference type="Proteomes" id="UP001066276"/>
    </source>
</evidence>
<evidence type="ECO:0000256" key="1">
    <source>
        <dbReference type="SAM" id="MobiDB-lite"/>
    </source>
</evidence>
<dbReference type="EMBL" id="JANPWB010000008">
    <property type="protein sequence ID" value="KAJ1160295.1"/>
    <property type="molecule type" value="Genomic_DNA"/>
</dbReference>
<name>A0AAV7SAJ5_PLEWA</name>
<dbReference type="Proteomes" id="UP001066276">
    <property type="component" value="Chromosome 4_2"/>
</dbReference>
<proteinExistence type="predicted"/>
<feature type="region of interest" description="Disordered" evidence="1">
    <location>
        <begin position="87"/>
        <end position="121"/>
    </location>
</feature>
<reference evidence="2" key="1">
    <citation type="journal article" date="2022" name="bioRxiv">
        <title>Sequencing and chromosome-scale assembly of the giantPleurodeles waltlgenome.</title>
        <authorList>
            <person name="Brown T."/>
            <person name="Elewa A."/>
            <person name="Iarovenko S."/>
            <person name="Subramanian E."/>
            <person name="Araus A.J."/>
            <person name="Petzold A."/>
            <person name="Susuki M."/>
            <person name="Suzuki K.-i.T."/>
            <person name="Hayashi T."/>
            <person name="Toyoda A."/>
            <person name="Oliveira C."/>
            <person name="Osipova E."/>
            <person name="Leigh N.D."/>
            <person name="Simon A."/>
            <person name="Yun M.H."/>
        </authorList>
    </citation>
    <scope>NUCLEOTIDE SEQUENCE</scope>
    <source>
        <strain evidence="2">20211129_DDA</strain>
        <tissue evidence="2">Liver</tissue>
    </source>
</reference>
<keyword evidence="3" id="KW-1185">Reference proteome</keyword>
<accession>A0AAV7SAJ5</accession>
<dbReference type="AlphaFoldDB" id="A0AAV7SAJ5"/>
<gene>
    <name evidence="2" type="ORF">NDU88_000797</name>
</gene>
<feature type="compositionally biased region" description="Polar residues" evidence="1">
    <location>
        <begin position="112"/>
        <end position="121"/>
    </location>
</feature>
<comment type="caution">
    <text evidence="2">The sequence shown here is derived from an EMBL/GenBank/DDBJ whole genome shotgun (WGS) entry which is preliminary data.</text>
</comment>
<organism evidence="2 3">
    <name type="scientific">Pleurodeles waltl</name>
    <name type="common">Iberian ribbed newt</name>
    <dbReference type="NCBI Taxonomy" id="8319"/>
    <lineage>
        <taxon>Eukaryota</taxon>
        <taxon>Metazoa</taxon>
        <taxon>Chordata</taxon>
        <taxon>Craniata</taxon>
        <taxon>Vertebrata</taxon>
        <taxon>Euteleostomi</taxon>
        <taxon>Amphibia</taxon>
        <taxon>Batrachia</taxon>
        <taxon>Caudata</taxon>
        <taxon>Salamandroidea</taxon>
        <taxon>Salamandridae</taxon>
        <taxon>Pleurodelinae</taxon>
        <taxon>Pleurodeles</taxon>
    </lineage>
</organism>
<evidence type="ECO:0000313" key="2">
    <source>
        <dbReference type="EMBL" id="KAJ1160295.1"/>
    </source>
</evidence>